<sequence length="474" mass="51825">KFVRAMDAMRIMSPVEVAEKEGLPRPRVIVDPEFGLLARVESQPVPAQDARRPSVSGSGPGLGNVLGHARSSSAKVDAIKSMLNQSVSPIDTSVAALYRPPLSPSLKNPNSPTARAGSSRSVSFRFDQTMESDASDEYDEEPVAPPRPEVHEPVQQQQPEQEEEDDDEPKSLADYVLSKASSNKSKARLPSVADAIKKFSSPAMTPASAQRGEPLDRSQIPELKDLIRTHQREPPQEPTIPALDKHSRILKSRPRNNNRRQPTGSPQQQQQQLVPQMDTLPSPTSTVGPNQCARCARAIEDTWFRLSDGRQVHVECFTCQGCDKLIDDGVYVLENNVEFHPPCVPPTPPVVSVSPIPSSAHQQQQRQQQGSSLGRPMGPREPRREETCDRCHDHLVGPRFQLTNGKQYHPECFACAGCGQRFDEGSYVCFEGQEYHHQCVEKFAMAQKQEEDAANRGAAASGAGAGAADGLNGG</sequence>
<gene>
    <name evidence="1" type="ORF">LPJ66_011740</name>
</gene>
<reference evidence="1" key="1">
    <citation type="submission" date="2022-07" db="EMBL/GenBank/DDBJ databases">
        <title>Phylogenomic reconstructions and comparative analyses of Kickxellomycotina fungi.</title>
        <authorList>
            <person name="Reynolds N.K."/>
            <person name="Stajich J.E."/>
            <person name="Barry K."/>
            <person name="Grigoriev I.V."/>
            <person name="Crous P."/>
            <person name="Smith M.E."/>
        </authorList>
    </citation>
    <scope>NUCLEOTIDE SEQUENCE</scope>
    <source>
        <strain evidence="1">Benny 63K</strain>
    </source>
</reference>
<name>A0ACC1I0H1_9FUNG</name>
<organism evidence="1 2">
    <name type="scientific">Kickxella alabastrina</name>
    <dbReference type="NCBI Taxonomy" id="61397"/>
    <lineage>
        <taxon>Eukaryota</taxon>
        <taxon>Fungi</taxon>
        <taxon>Fungi incertae sedis</taxon>
        <taxon>Zoopagomycota</taxon>
        <taxon>Kickxellomycotina</taxon>
        <taxon>Kickxellomycetes</taxon>
        <taxon>Kickxellales</taxon>
        <taxon>Kickxellaceae</taxon>
        <taxon>Kickxella</taxon>
    </lineage>
</organism>
<dbReference type="Proteomes" id="UP001150581">
    <property type="component" value="Unassembled WGS sequence"/>
</dbReference>
<protein>
    <submittedName>
        <fullName evidence="1">Uncharacterized protein</fullName>
    </submittedName>
</protein>
<dbReference type="EMBL" id="JANBPG010003776">
    <property type="protein sequence ID" value="KAJ1879208.1"/>
    <property type="molecule type" value="Genomic_DNA"/>
</dbReference>
<keyword evidence="2" id="KW-1185">Reference proteome</keyword>
<feature type="non-terminal residue" evidence="1">
    <location>
        <position position="1"/>
    </location>
</feature>
<proteinExistence type="predicted"/>
<accession>A0ACC1I0H1</accession>
<comment type="caution">
    <text evidence="1">The sequence shown here is derived from an EMBL/GenBank/DDBJ whole genome shotgun (WGS) entry which is preliminary data.</text>
</comment>
<evidence type="ECO:0000313" key="1">
    <source>
        <dbReference type="EMBL" id="KAJ1879208.1"/>
    </source>
</evidence>
<evidence type="ECO:0000313" key="2">
    <source>
        <dbReference type="Proteomes" id="UP001150581"/>
    </source>
</evidence>
<feature type="non-terminal residue" evidence="1">
    <location>
        <position position="474"/>
    </location>
</feature>